<dbReference type="AlphaFoldDB" id="A0ABD3EJC3"/>
<reference evidence="2" key="1">
    <citation type="journal article" date="2024" name="IScience">
        <title>Strigolactones Initiate the Formation of Haustorium-like Structures in Castilleja.</title>
        <authorList>
            <person name="Buerger M."/>
            <person name="Peterson D."/>
            <person name="Chory J."/>
        </authorList>
    </citation>
    <scope>NUCLEOTIDE SEQUENCE [LARGE SCALE GENOMIC DNA]</scope>
</reference>
<accession>A0ABD3EJC3</accession>
<protein>
    <submittedName>
        <fullName evidence="1">Uncharacterized protein</fullName>
    </submittedName>
</protein>
<comment type="caution">
    <text evidence="1">The sequence shown here is derived from an EMBL/GenBank/DDBJ whole genome shotgun (WGS) entry which is preliminary data.</text>
</comment>
<name>A0ABD3EJC3_9LAMI</name>
<evidence type="ECO:0000313" key="1">
    <source>
        <dbReference type="EMBL" id="KAL3654510.1"/>
    </source>
</evidence>
<keyword evidence="2" id="KW-1185">Reference proteome</keyword>
<organism evidence="1 2">
    <name type="scientific">Castilleja foliolosa</name>
    <dbReference type="NCBI Taxonomy" id="1961234"/>
    <lineage>
        <taxon>Eukaryota</taxon>
        <taxon>Viridiplantae</taxon>
        <taxon>Streptophyta</taxon>
        <taxon>Embryophyta</taxon>
        <taxon>Tracheophyta</taxon>
        <taxon>Spermatophyta</taxon>
        <taxon>Magnoliopsida</taxon>
        <taxon>eudicotyledons</taxon>
        <taxon>Gunneridae</taxon>
        <taxon>Pentapetalae</taxon>
        <taxon>asterids</taxon>
        <taxon>lamiids</taxon>
        <taxon>Lamiales</taxon>
        <taxon>Orobanchaceae</taxon>
        <taxon>Pedicularideae</taxon>
        <taxon>Castillejinae</taxon>
        <taxon>Castilleja</taxon>
    </lineage>
</organism>
<evidence type="ECO:0000313" key="2">
    <source>
        <dbReference type="Proteomes" id="UP001632038"/>
    </source>
</evidence>
<dbReference type="EMBL" id="JAVIJP010000004">
    <property type="protein sequence ID" value="KAL3654510.1"/>
    <property type="molecule type" value="Genomic_DNA"/>
</dbReference>
<sequence>MVESLEGRRMMDFKKSLPTFREKKRLLQAIARNQIEDCRTRYNGDADHHQRRKKFSFPRWLSVHEH</sequence>
<proteinExistence type="predicted"/>
<dbReference type="Proteomes" id="UP001632038">
    <property type="component" value="Unassembled WGS sequence"/>
</dbReference>
<gene>
    <name evidence="1" type="ORF">CASFOL_001495</name>
</gene>